<name>A0A222W1Q2_9PSEU</name>
<dbReference type="STRING" id="530584.SAMN05421630_115163"/>
<gene>
    <name evidence="3" type="ORF">SAMN05421630_115163</name>
</gene>
<dbReference type="EMBL" id="FMZE01000015">
    <property type="protein sequence ID" value="SDD98495.1"/>
    <property type="molecule type" value="Genomic_DNA"/>
</dbReference>
<keyword evidence="1" id="KW-0175">Coiled coil</keyword>
<protein>
    <submittedName>
        <fullName evidence="3">Uncharacterized protein</fullName>
    </submittedName>
</protein>
<reference evidence="3 4" key="1">
    <citation type="submission" date="2016-10" db="EMBL/GenBank/DDBJ databases">
        <authorList>
            <person name="de Groot N.N."/>
        </authorList>
    </citation>
    <scope>NUCLEOTIDE SEQUENCE [LARGE SCALE GENOMIC DNA]</scope>
    <source>
        <strain evidence="3 4">CGMCC 4.5506</strain>
    </source>
</reference>
<dbReference type="KEGG" id="pmad:BAY61_31965"/>
<evidence type="ECO:0000256" key="1">
    <source>
        <dbReference type="SAM" id="Coils"/>
    </source>
</evidence>
<dbReference type="AlphaFoldDB" id="A0A222W1Q2"/>
<evidence type="ECO:0000256" key="2">
    <source>
        <dbReference type="SAM" id="MobiDB-lite"/>
    </source>
</evidence>
<feature type="region of interest" description="Disordered" evidence="2">
    <location>
        <begin position="185"/>
        <end position="204"/>
    </location>
</feature>
<organism evidence="3 4">
    <name type="scientific">Prauserella marina</name>
    <dbReference type="NCBI Taxonomy" id="530584"/>
    <lineage>
        <taxon>Bacteria</taxon>
        <taxon>Bacillati</taxon>
        <taxon>Actinomycetota</taxon>
        <taxon>Actinomycetes</taxon>
        <taxon>Pseudonocardiales</taxon>
        <taxon>Pseudonocardiaceae</taxon>
        <taxon>Prauserella</taxon>
    </lineage>
</organism>
<feature type="compositionally biased region" description="Low complexity" evidence="2">
    <location>
        <begin position="189"/>
        <end position="199"/>
    </location>
</feature>
<evidence type="ECO:0000313" key="4">
    <source>
        <dbReference type="Proteomes" id="UP000199494"/>
    </source>
</evidence>
<accession>A0A222W1Q2</accession>
<feature type="coiled-coil region" evidence="1">
    <location>
        <begin position="204"/>
        <end position="238"/>
    </location>
</feature>
<sequence>MVRSVDGFSVGAGWGTGHDTGMMLSVDDEQNMTPPEVARRIASMFDTARHISGWETAGEPGGRWGQAKVCRIRPHRVLHVIGASEMAERLRAEYAAGTVAGWSLHPMPDTRTPLHYYRDAFRALDERGHLTGYKSLDRHGFVWAEEVRACPDDALRAVNGVGPGRLDRIRAALATDIAPMVEASSTMDTAATPETATPTHEADVTHARQAASRLRERAQNLRDRADELDDTAELLLRLAHRA</sequence>
<dbReference type="Proteomes" id="UP000199494">
    <property type="component" value="Unassembled WGS sequence"/>
</dbReference>
<keyword evidence="4" id="KW-1185">Reference proteome</keyword>
<evidence type="ECO:0000313" key="3">
    <source>
        <dbReference type="EMBL" id="SDD98495.1"/>
    </source>
</evidence>
<proteinExistence type="predicted"/>